<dbReference type="PANTHER" id="PTHR39430">
    <property type="entry name" value="MEMBRANE-ASSOCIATED PROTEASE-RELATED"/>
    <property type="match status" value="1"/>
</dbReference>
<dbReference type="AlphaFoldDB" id="A0A6I8M6K2"/>
<feature type="transmembrane region" description="Helical" evidence="1">
    <location>
        <begin position="160"/>
        <end position="179"/>
    </location>
</feature>
<evidence type="ECO:0000313" key="4">
    <source>
        <dbReference type="Proteomes" id="UP000419017"/>
    </source>
</evidence>
<feature type="transmembrane region" description="Helical" evidence="1">
    <location>
        <begin position="20"/>
        <end position="39"/>
    </location>
</feature>
<dbReference type="RefSeq" id="WP_156683039.1">
    <property type="nucleotide sequence ID" value="NZ_CABWIB010000001.1"/>
</dbReference>
<feature type="transmembrane region" description="Helical" evidence="1">
    <location>
        <begin position="217"/>
        <end position="235"/>
    </location>
</feature>
<dbReference type="PANTHER" id="PTHR39430:SF1">
    <property type="entry name" value="PROTEASE"/>
    <property type="match status" value="1"/>
</dbReference>
<feature type="transmembrane region" description="Helical" evidence="1">
    <location>
        <begin position="185"/>
        <end position="205"/>
    </location>
</feature>
<keyword evidence="1" id="KW-0472">Membrane</keyword>
<protein>
    <recommendedName>
        <fullName evidence="2">CAAX prenyl protease 2/Lysostaphin resistance protein A-like domain-containing protein</fullName>
    </recommendedName>
</protein>
<keyword evidence="1" id="KW-0812">Transmembrane</keyword>
<dbReference type="InterPro" id="IPR003675">
    <property type="entry name" value="Rce1/LyrA-like_dom"/>
</dbReference>
<feature type="transmembrane region" description="Helical" evidence="1">
    <location>
        <begin position="51"/>
        <end position="73"/>
    </location>
</feature>
<keyword evidence="1" id="KW-1133">Transmembrane helix</keyword>
<reference evidence="3 4" key="1">
    <citation type="submission" date="2019-10" db="EMBL/GenBank/DDBJ databases">
        <authorList>
            <person name="Blom J."/>
        </authorList>
    </citation>
    <scope>NUCLEOTIDE SEQUENCE [LARGE SCALE GENOMIC DNA]</scope>
    <source>
        <strain evidence="3 4">ES3154-GLU</strain>
    </source>
</reference>
<accession>A0A6I8M6K2</accession>
<feature type="transmembrane region" description="Helical" evidence="1">
    <location>
        <begin position="126"/>
        <end position="148"/>
    </location>
</feature>
<evidence type="ECO:0000259" key="2">
    <source>
        <dbReference type="Pfam" id="PF02517"/>
    </source>
</evidence>
<dbReference type="GO" id="GO:0004175">
    <property type="term" value="F:endopeptidase activity"/>
    <property type="evidence" value="ECO:0007669"/>
    <property type="project" value="UniProtKB-ARBA"/>
</dbReference>
<evidence type="ECO:0000256" key="1">
    <source>
        <dbReference type="SAM" id="Phobius"/>
    </source>
</evidence>
<dbReference type="Pfam" id="PF02517">
    <property type="entry name" value="Rce1-like"/>
    <property type="match status" value="1"/>
</dbReference>
<feature type="transmembrane region" description="Helical" evidence="1">
    <location>
        <begin position="93"/>
        <end position="114"/>
    </location>
</feature>
<feature type="transmembrane region" description="Helical" evidence="1">
    <location>
        <begin position="255"/>
        <end position="278"/>
    </location>
</feature>
<proteinExistence type="predicted"/>
<sequence>MFKERKDAIKYSGMGKIIGLTLLMFLLGNIVIEGVTSILGDLVFGASESQISIGSTFAMILNVVIMTVIMMLVSKIKLKDLGLDSKAVIKNILIGAISGILVLTVVGLSIKMMGAVTIVSVYKSSYLKMIIVSLIFFIFQGTFEELVFRSFIMTQLSKKFGDFLGIILSALLFISVHLLNPGISYMAILNLLIASIVFSMVYYVWGNLWLSGLAHGLWNYTQSVIFGSSVSGLTLTEKVLLSTPVNGKDLISGGVYGFEGGIVTSIMGIILIVVLIIVAMKKNNCSCKVVK</sequence>
<dbReference type="GO" id="GO:0080120">
    <property type="term" value="P:CAAX-box protein maturation"/>
    <property type="evidence" value="ECO:0007669"/>
    <property type="project" value="UniProtKB-ARBA"/>
</dbReference>
<evidence type="ECO:0000313" key="3">
    <source>
        <dbReference type="EMBL" id="VWL85003.1"/>
    </source>
</evidence>
<gene>
    <name evidence="3" type="ORF">OMES3154_00275</name>
</gene>
<organism evidence="3 4">
    <name type="scientific">Oceanivirga miroungae</name>
    <dbReference type="NCBI Taxonomy" id="1130046"/>
    <lineage>
        <taxon>Bacteria</taxon>
        <taxon>Fusobacteriati</taxon>
        <taxon>Fusobacteriota</taxon>
        <taxon>Fusobacteriia</taxon>
        <taxon>Fusobacteriales</taxon>
        <taxon>Leptotrichiaceae</taxon>
        <taxon>Oceanivirga</taxon>
    </lineage>
</organism>
<name>A0A6I8M6K2_9FUSO</name>
<dbReference type="Proteomes" id="UP000419017">
    <property type="component" value="Unassembled WGS sequence"/>
</dbReference>
<feature type="domain" description="CAAX prenyl protease 2/Lysostaphin resistance protein A-like" evidence="2">
    <location>
        <begin position="129"/>
        <end position="220"/>
    </location>
</feature>
<dbReference type="EMBL" id="CABWIB010000001">
    <property type="protein sequence ID" value="VWL85003.1"/>
    <property type="molecule type" value="Genomic_DNA"/>
</dbReference>
<keyword evidence="4" id="KW-1185">Reference proteome</keyword>